<protein>
    <submittedName>
        <fullName evidence="1">Uncharacterized protein</fullName>
    </submittedName>
</protein>
<organism evidence="1 2">
    <name type="scientific">Zarea fungicola</name>
    <dbReference type="NCBI Taxonomy" id="93591"/>
    <lineage>
        <taxon>Eukaryota</taxon>
        <taxon>Fungi</taxon>
        <taxon>Dikarya</taxon>
        <taxon>Ascomycota</taxon>
        <taxon>Pezizomycotina</taxon>
        <taxon>Sordariomycetes</taxon>
        <taxon>Hypocreomycetidae</taxon>
        <taxon>Hypocreales</taxon>
        <taxon>Cordycipitaceae</taxon>
        <taxon>Zarea</taxon>
    </lineage>
</organism>
<keyword evidence="2" id="KW-1185">Reference proteome</keyword>
<gene>
    <name evidence="1" type="ORF">NQ176_g10786</name>
</gene>
<evidence type="ECO:0000313" key="2">
    <source>
        <dbReference type="Proteomes" id="UP001143910"/>
    </source>
</evidence>
<accession>A0ACC1MDJ2</accession>
<reference evidence="1" key="1">
    <citation type="submission" date="2022-08" db="EMBL/GenBank/DDBJ databases">
        <title>Genome Sequence of Lecanicillium fungicola.</title>
        <authorList>
            <person name="Buettner E."/>
        </authorList>
    </citation>
    <scope>NUCLEOTIDE SEQUENCE</scope>
    <source>
        <strain evidence="1">Babe33</strain>
    </source>
</reference>
<evidence type="ECO:0000313" key="1">
    <source>
        <dbReference type="EMBL" id="KAJ2964531.1"/>
    </source>
</evidence>
<comment type="caution">
    <text evidence="1">The sequence shown here is derived from an EMBL/GenBank/DDBJ whole genome shotgun (WGS) entry which is preliminary data.</text>
</comment>
<dbReference type="Proteomes" id="UP001143910">
    <property type="component" value="Unassembled WGS sequence"/>
</dbReference>
<name>A0ACC1MDJ2_9HYPO</name>
<proteinExistence type="predicted"/>
<sequence>MARSSGESPALPVVEKQPAPGAASAIHPSLFILNWIIFSNATILFNKWLLDTAGFSTSLRCRLLGTICDNLG</sequence>
<dbReference type="EMBL" id="JANJQO010003141">
    <property type="protein sequence ID" value="KAJ2964531.1"/>
    <property type="molecule type" value="Genomic_DNA"/>
</dbReference>